<evidence type="ECO:0000313" key="3">
    <source>
        <dbReference type="Proteomes" id="UP000219621"/>
    </source>
</evidence>
<dbReference type="AlphaFoldDB" id="A0A286GYZ1"/>
<organism evidence="2 3">
    <name type="scientific">Caenispirillum bisanense</name>
    <dbReference type="NCBI Taxonomy" id="414052"/>
    <lineage>
        <taxon>Bacteria</taxon>
        <taxon>Pseudomonadati</taxon>
        <taxon>Pseudomonadota</taxon>
        <taxon>Alphaproteobacteria</taxon>
        <taxon>Rhodospirillales</taxon>
        <taxon>Novispirillaceae</taxon>
        <taxon>Caenispirillum</taxon>
    </lineage>
</organism>
<reference evidence="2 3" key="1">
    <citation type="submission" date="2017-09" db="EMBL/GenBank/DDBJ databases">
        <authorList>
            <person name="Ehlers B."/>
            <person name="Leendertz F.H."/>
        </authorList>
    </citation>
    <scope>NUCLEOTIDE SEQUENCE [LARGE SCALE GENOMIC DNA]</scope>
    <source>
        <strain evidence="2 3">USBA 140</strain>
    </source>
</reference>
<dbReference type="RefSeq" id="WP_141415226.1">
    <property type="nucleotide sequence ID" value="NZ_OCNJ01000013.1"/>
</dbReference>
<sequence>MKEATWLRLAGAALIVLSVGWLFGAWPTPEEEADLRRFGQVGGVAVEQAKQTVTVVSIGGFALGLILIGLGGVQHRQDRLTATDALDGDEVT</sequence>
<keyword evidence="1" id="KW-1133">Transmembrane helix</keyword>
<keyword evidence="1" id="KW-0472">Membrane</keyword>
<proteinExistence type="predicted"/>
<name>A0A286GYZ1_9PROT</name>
<evidence type="ECO:0000313" key="2">
    <source>
        <dbReference type="EMBL" id="SOE00701.1"/>
    </source>
</evidence>
<dbReference type="Proteomes" id="UP000219621">
    <property type="component" value="Unassembled WGS sequence"/>
</dbReference>
<protein>
    <submittedName>
        <fullName evidence="2">Uncharacterized protein</fullName>
    </submittedName>
</protein>
<dbReference type="EMBL" id="OCNJ01000013">
    <property type="protein sequence ID" value="SOE00701.1"/>
    <property type="molecule type" value="Genomic_DNA"/>
</dbReference>
<feature type="transmembrane region" description="Helical" evidence="1">
    <location>
        <begin position="53"/>
        <end position="73"/>
    </location>
</feature>
<accession>A0A286GYZ1</accession>
<evidence type="ECO:0000256" key="1">
    <source>
        <dbReference type="SAM" id="Phobius"/>
    </source>
</evidence>
<keyword evidence="3" id="KW-1185">Reference proteome</keyword>
<feature type="transmembrane region" description="Helical" evidence="1">
    <location>
        <begin position="7"/>
        <end position="26"/>
    </location>
</feature>
<gene>
    <name evidence="2" type="ORF">SAMN05421508_113107</name>
</gene>
<keyword evidence="1" id="KW-0812">Transmembrane</keyword>